<dbReference type="InterPro" id="IPR029044">
    <property type="entry name" value="Nucleotide-diphossugar_trans"/>
</dbReference>
<dbReference type="Pfam" id="PF00535">
    <property type="entry name" value="Glycos_transf_2"/>
    <property type="match status" value="1"/>
</dbReference>
<reference evidence="5" key="1">
    <citation type="submission" date="2023-06" db="EMBL/GenBank/DDBJ databases">
        <title>Two novel species of Acinetobacter isolated from motorbike repairing workshop in Vietnam.</title>
        <authorList>
            <person name="Le N.T.T."/>
        </authorList>
    </citation>
    <scope>NUCLEOTIDE SEQUENCE</scope>
    <source>
        <strain evidence="5">VNH17</strain>
    </source>
</reference>
<organism evidence="5 6">
    <name type="scientific">Acinetobacter thutiue</name>
    <dbReference type="NCBI Taxonomy" id="2998078"/>
    <lineage>
        <taxon>Bacteria</taxon>
        <taxon>Pseudomonadati</taxon>
        <taxon>Pseudomonadota</taxon>
        <taxon>Gammaproteobacteria</taxon>
        <taxon>Moraxellales</taxon>
        <taxon>Moraxellaceae</taxon>
        <taxon>Acinetobacter</taxon>
    </lineage>
</organism>
<dbReference type="EMBL" id="JAUDZE010000010">
    <property type="protein sequence ID" value="MDN0015701.1"/>
    <property type="molecule type" value="Genomic_DNA"/>
</dbReference>
<proteinExistence type="inferred from homology"/>
<evidence type="ECO:0000256" key="1">
    <source>
        <dbReference type="ARBA" id="ARBA00006739"/>
    </source>
</evidence>
<protein>
    <submittedName>
        <fullName evidence="5">Glycosyltransferase family 2 protein</fullName>
        <ecNumber evidence="5">2.4.-.-</ecNumber>
    </submittedName>
</protein>
<name>A0ABT7WSN0_9GAMM</name>
<evidence type="ECO:0000313" key="6">
    <source>
        <dbReference type="Proteomes" id="UP001168524"/>
    </source>
</evidence>
<keyword evidence="6" id="KW-1185">Reference proteome</keyword>
<keyword evidence="2 5" id="KW-0328">Glycosyltransferase</keyword>
<dbReference type="GO" id="GO:0016757">
    <property type="term" value="F:glycosyltransferase activity"/>
    <property type="evidence" value="ECO:0007669"/>
    <property type="project" value="UniProtKB-KW"/>
</dbReference>
<evidence type="ECO:0000259" key="4">
    <source>
        <dbReference type="Pfam" id="PF00535"/>
    </source>
</evidence>
<dbReference type="RefSeq" id="WP_267981968.1">
    <property type="nucleotide sequence ID" value="NZ_JAPQKF010000010.1"/>
</dbReference>
<dbReference type="SUPFAM" id="SSF53448">
    <property type="entry name" value="Nucleotide-diphospho-sugar transferases"/>
    <property type="match status" value="1"/>
</dbReference>
<dbReference type="InterPro" id="IPR001173">
    <property type="entry name" value="Glyco_trans_2-like"/>
</dbReference>
<dbReference type="PANTHER" id="PTHR43179:SF12">
    <property type="entry name" value="GALACTOFURANOSYLTRANSFERASE GLFT2"/>
    <property type="match status" value="1"/>
</dbReference>
<feature type="domain" description="Glycosyltransferase 2-like" evidence="4">
    <location>
        <begin position="4"/>
        <end position="164"/>
    </location>
</feature>
<comment type="similarity">
    <text evidence="1">Belongs to the glycosyltransferase 2 family.</text>
</comment>
<keyword evidence="3 5" id="KW-0808">Transferase</keyword>
<dbReference type="Gene3D" id="3.90.550.10">
    <property type="entry name" value="Spore Coat Polysaccharide Biosynthesis Protein SpsA, Chain A"/>
    <property type="match status" value="1"/>
</dbReference>
<dbReference type="PANTHER" id="PTHR43179">
    <property type="entry name" value="RHAMNOSYLTRANSFERASE WBBL"/>
    <property type="match status" value="1"/>
</dbReference>
<evidence type="ECO:0000256" key="3">
    <source>
        <dbReference type="ARBA" id="ARBA00022679"/>
    </source>
</evidence>
<comment type="caution">
    <text evidence="5">The sequence shown here is derived from an EMBL/GenBank/DDBJ whole genome shotgun (WGS) entry which is preliminary data.</text>
</comment>
<sequence length="295" mass="34795">MKLSILMVNYNTEAFIADFLHDLVQQPLSTQDYEIIITNNVQNNALAEMIQANQFEQKLNIQIIQSNQNIGFGRAMNLAAQIATGKHFLIANPDLRIQQSHFLQELLTQAEHQQHYGLISTQILSDKAGYKTEYLSYEFNQDLGYPNQVCWISGALLLIRSEIFQQLAGFDPDFFMYCEDEDLSYRVKQLNLPLITLSELQVYHYGGASEPNQSYDFYYRWYRSRLLFAYKHFSQDTFEKLLPQLQKQSSRKIKKYQLFKIFYLNNQAKIVKWQVMQDIIEKIQKQGTNWLYFKP</sequence>
<evidence type="ECO:0000313" key="5">
    <source>
        <dbReference type="EMBL" id="MDN0015701.1"/>
    </source>
</evidence>
<evidence type="ECO:0000256" key="2">
    <source>
        <dbReference type="ARBA" id="ARBA00022676"/>
    </source>
</evidence>
<gene>
    <name evidence="5" type="ORF">QTA56_15880</name>
</gene>
<accession>A0ABT7WSN0</accession>
<dbReference type="EC" id="2.4.-.-" evidence="5"/>
<dbReference type="Proteomes" id="UP001168524">
    <property type="component" value="Unassembled WGS sequence"/>
</dbReference>